<dbReference type="InterPro" id="IPR001279">
    <property type="entry name" value="Metallo-B-lactamas"/>
</dbReference>
<dbReference type="PANTHER" id="PTHR15032">
    <property type="entry name" value="N-ACYL-PHOSPHATIDYLETHANOLAMINE-HYDROLYZING PHOSPHOLIPASE D"/>
    <property type="match status" value="1"/>
</dbReference>
<dbReference type="AlphaFoldDB" id="A0A846QWF7"/>
<dbReference type="Gene3D" id="3.60.15.10">
    <property type="entry name" value="Ribonuclease Z/Hydroxyacylglutathione hydrolase-like"/>
    <property type="match status" value="1"/>
</dbReference>
<dbReference type="GO" id="GO:0008270">
    <property type="term" value="F:zinc ion binding"/>
    <property type="evidence" value="ECO:0007669"/>
    <property type="project" value="InterPro"/>
</dbReference>
<name>A0A846QWF7_9FLAO</name>
<proteinExistence type="predicted"/>
<dbReference type="InterPro" id="IPR036866">
    <property type="entry name" value="RibonucZ/Hydroxyglut_hydro"/>
</dbReference>
<evidence type="ECO:0000313" key="3">
    <source>
        <dbReference type="Proteomes" id="UP000590442"/>
    </source>
</evidence>
<dbReference type="SUPFAM" id="SSF56281">
    <property type="entry name" value="Metallo-hydrolase/oxidoreductase"/>
    <property type="match status" value="1"/>
</dbReference>
<dbReference type="PIRSF" id="PIRSF038896">
    <property type="entry name" value="NAPE-PLD"/>
    <property type="match status" value="1"/>
</dbReference>
<comment type="caution">
    <text evidence="2">The sequence shown here is derived from an EMBL/GenBank/DDBJ whole genome shotgun (WGS) entry which is preliminary data.</text>
</comment>
<accession>A0A846QWF7</accession>
<sequence>MFKKILVRLISGFLMLGLITVLFVNFHPVFGGESKGEILEKMKETPNYSNGKFTNLYPTKNDFSWDDYKKIFGKMFKGNPNKKPSKSLPVIKWDKSQLDELRDSETSLVWYGHSAFYLKMNGKNILIDPMFGDYPSPVPYIMPKRFNDTLPIAIEDLPEIDIIIFSHDHYDHLDYGSIKRLKGKTKKFIVPLGLGAHLKKWGVEESKISELYWEDSITVADITFTCTPAQHFSGRGLLDKMSTLWCSWVIDGKHKLFFSGDSGYFEGFKKIGKEHGPFDVCMMECGQYDELWKDIHMMPEETAQAHLDLKGNMLIPIHWGGFTLSNHDWDDPVQRLYKASMEKNINLSTPIIGEKIIVGKEQQFSDWWKQ</sequence>
<dbReference type="InterPro" id="IPR024884">
    <property type="entry name" value="NAPE-PLD"/>
</dbReference>
<dbReference type="Pfam" id="PF12706">
    <property type="entry name" value="Lactamase_B_2"/>
    <property type="match status" value="1"/>
</dbReference>
<evidence type="ECO:0000313" key="2">
    <source>
        <dbReference type="EMBL" id="NJB72671.1"/>
    </source>
</evidence>
<dbReference type="RefSeq" id="WP_167965932.1">
    <property type="nucleotide sequence ID" value="NZ_JAATJJ010000002.1"/>
</dbReference>
<evidence type="ECO:0000259" key="1">
    <source>
        <dbReference type="Pfam" id="PF12706"/>
    </source>
</evidence>
<reference evidence="2 3" key="1">
    <citation type="submission" date="2020-03" db="EMBL/GenBank/DDBJ databases">
        <title>Genomic Encyclopedia of Type Strains, Phase IV (KMG-IV): sequencing the most valuable type-strain genomes for metagenomic binning, comparative biology and taxonomic classification.</title>
        <authorList>
            <person name="Goeker M."/>
        </authorList>
    </citation>
    <scope>NUCLEOTIDE SEQUENCE [LARGE SCALE GENOMIC DNA]</scope>
    <source>
        <strain evidence="2 3">DSM 29762</strain>
    </source>
</reference>
<feature type="domain" description="Metallo-beta-lactamase" evidence="1">
    <location>
        <begin position="124"/>
        <end position="319"/>
    </location>
</feature>
<dbReference type="Proteomes" id="UP000590442">
    <property type="component" value="Unassembled WGS sequence"/>
</dbReference>
<organism evidence="2 3">
    <name type="scientific">Saonia flava</name>
    <dbReference type="NCBI Taxonomy" id="523696"/>
    <lineage>
        <taxon>Bacteria</taxon>
        <taxon>Pseudomonadati</taxon>
        <taxon>Bacteroidota</taxon>
        <taxon>Flavobacteriia</taxon>
        <taxon>Flavobacteriales</taxon>
        <taxon>Flavobacteriaceae</taxon>
        <taxon>Saonia</taxon>
    </lineage>
</organism>
<dbReference type="GO" id="GO:0005737">
    <property type="term" value="C:cytoplasm"/>
    <property type="evidence" value="ECO:0007669"/>
    <property type="project" value="TreeGrafter"/>
</dbReference>
<protein>
    <submittedName>
        <fullName evidence="2">L-ascorbate metabolism protein UlaG (Beta-lactamase superfamily)</fullName>
    </submittedName>
</protein>
<dbReference type="EMBL" id="JAATJJ010000002">
    <property type="protein sequence ID" value="NJB72671.1"/>
    <property type="molecule type" value="Genomic_DNA"/>
</dbReference>
<gene>
    <name evidence="2" type="ORF">GGR42_003162</name>
</gene>
<keyword evidence="3" id="KW-1185">Reference proteome</keyword>
<dbReference type="GO" id="GO:0070290">
    <property type="term" value="F:N-acylphosphatidylethanolamine-specific phospholipase D activity"/>
    <property type="evidence" value="ECO:0007669"/>
    <property type="project" value="InterPro"/>
</dbReference>
<dbReference type="PANTHER" id="PTHR15032:SF4">
    <property type="entry name" value="N-ACYL-PHOSPHATIDYLETHANOLAMINE-HYDROLYZING PHOSPHOLIPASE D"/>
    <property type="match status" value="1"/>
</dbReference>